<name>A3ILQ2_9CHRO</name>
<dbReference type="EMBL" id="AAXW01000005">
    <property type="protein sequence ID" value="EAZ92703.1"/>
    <property type="molecule type" value="Genomic_DNA"/>
</dbReference>
<dbReference type="RefSeq" id="WP_008274275.1">
    <property type="nucleotide sequence ID" value="NZ_AAXW01000005.1"/>
</dbReference>
<dbReference type="Proteomes" id="UP000003781">
    <property type="component" value="Unassembled WGS sequence"/>
</dbReference>
<evidence type="ECO:0000313" key="2">
    <source>
        <dbReference type="Proteomes" id="UP000003781"/>
    </source>
</evidence>
<gene>
    <name evidence="1" type="ORF">CY0110_24091</name>
</gene>
<protein>
    <submittedName>
        <fullName evidence="1">Uncharacterized protein</fullName>
    </submittedName>
</protein>
<comment type="caution">
    <text evidence="1">The sequence shown here is derived from an EMBL/GenBank/DDBJ whole genome shotgun (WGS) entry which is preliminary data.</text>
</comment>
<sequence length="76" mass="8625">MVNKKTINSLNYSENQTIVDQSSKIDNIPESVQNKDINLTICQNKSENVHLSKLATINFKLAMTECFILLQKVAKK</sequence>
<proteinExistence type="predicted"/>
<organism evidence="1 2">
    <name type="scientific">Crocosphaera chwakensis CCY0110</name>
    <dbReference type="NCBI Taxonomy" id="391612"/>
    <lineage>
        <taxon>Bacteria</taxon>
        <taxon>Bacillati</taxon>
        <taxon>Cyanobacteriota</taxon>
        <taxon>Cyanophyceae</taxon>
        <taxon>Oscillatoriophycideae</taxon>
        <taxon>Chroococcales</taxon>
        <taxon>Aphanothecaceae</taxon>
        <taxon>Crocosphaera</taxon>
        <taxon>Crocosphaera chwakensis</taxon>
    </lineage>
</organism>
<reference evidence="1 2" key="1">
    <citation type="submission" date="2007-03" db="EMBL/GenBank/DDBJ databases">
        <authorList>
            <person name="Stal L."/>
            <person name="Ferriera S."/>
            <person name="Johnson J."/>
            <person name="Kravitz S."/>
            <person name="Beeson K."/>
            <person name="Sutton G."/>
            <person name="Rogers Y.-H."/>
            <person name="Friedman R."/>
            <person name="Frazier M."/>
            <person name="Venter J.C."/>
        </authorList>
    </citation>
    <scope>NUCLEOTIDE SEQUENCE [LARGE SCALE GENOMIC DNA]</scope>
    <source>
        <strain evidence="1 2">CCY0110</strain>
    </source>
</reference>
<keyword evidence="2" id="KW-1185">Reference proteome</keyword>
<dbReference type="AlphaFoldDB" id="A3ILQ2"/>
<accession>A3ILQ2</accession>
<evidence type="ECO:0000313" key="1">
    <source>
        <dbReference type="EMBL" id="EAZ92703.1"/>
    </source>
</evidence>